<dbReference type="Proteomes" id="UP000032544">
    <property type="component" value="Unassembled WGS sequence"/>
</dbReference>
<sequence length="141" mass="15791">MKPRLNIVTIGVKNLQVSRDFYKNALGWEPTKDSDENIVFFNHGGIILGLYPIDKLAEDAEISPARSGFSGVTCAINLDTKEAVQELYNTVIKNGGKPLVEPRETFWGGYDAYFADPDGNAWEIAWAPFWNFDEQGSLIME</sequence>
<proteinExistence type="predicted"/>
<evidence type="ECO:0000313" key="3">
    <source>
        <dbReference type="Proteomes" id="UP000032544"/>
    </source>
</evidence>
<dbReference type="OrthoDB" id="9798430at2"/>
<dbReference type="RefSeq" id="WP_045032235.1">
    <property type="nucleotide sequence ID" value="NZ_JRHC01000005.1"/>
</dbReference>
<dbReference type="PANTHER" id="PTHR36503">
    <property type="entry name" value="BLR2520 PROTEIN"/>
    <property type="match status" value="1"/>
</dbReference>
<dbReference type="InterPro" id="IPR004360">
    <property type="entry name" value="Glyas_Fos-R_dOase_dom"/>
</dbReference>
<dbReference type="AlphaFoldDB" id="A0A0D8J695"/>
<accession>A0A0D8J695</accession>
<comment type="caution">
    <text evidence="2">The sequence shown here is derived from an EMBL/GenBank/DDBJ whole genome shotgun (WGS) entry which is preliminary data.</text>
</comment>
<gene>
    <name evidence="2" type="ORF">LH29_18220</name>
</gene>
<feature type="domain" description="VOC" evidence="1">
    <location>
        <begin position="4"/>
        <end position="127"/>
    </location>
</feature>
<dbReference type="PANTHER" id="PTHR36503:SF1">
    <property type="entry name" value="BLR2520 PROTEIN"/>
    <property type="match status" value="1"/>
</dbReference>
<dbReference type="Gene3D" id="3.10.180.10">
    <property type="entry name" value="2,3-Dihydroxybiphenyl 1,2-Dioxygenase, domain 1"/>
    <property type="match status" value="1"/>
</dbReference>
<protein>
    <recommendedName>
        <fullName evidence="1">VOC domain-containing protein</fullName>
    </recommendedName>
</protein>
<dbReference type="InterPro" id="IPR037523">
    <property type="entry name" value="VOC_core"/>
</dbReference>
<organism evidence="2 3">
    <name type="scientific">Draconibacterium sediminis</name>
    <dbReference type="NCBI Taxonomy" id="1544798"/>
    <lineage>
        <taxon>Bacteria</taxon>
        <taxon>Pseudomonadati</taxon>
        <taxon>Bacteroidota</taxon>
        <taxon>Bacteroidia</taxon>
        <taxon>Marinilabiliales</taxon>
        <taxon>Prolixibacteraceae</taxon>
        <taxon>Draconibacterium</taxon>
    </lineage>
</organism>
<name>A0A0D8J695_9BACT</name>
<dbReference type="InterPro" id="IPR029068">
    <property type="entry name" value="Glyas_Bleomycin-R_OHBP_Dase"/>
</dbReference>
<evidence type="ECO:0000259" key="1">
    <source>
        <dbReference type="PROSITE" id="PS51819"/>
    </source>
</evidence>
<dbReference type="STRING" id="1544798.LH29_18220"/>
<dbReference type="EMBL" id="JRHC01000005">
    <property type="protein sequence ID" value="KJF42490.1"/>
    <property type="molecule type" value="Genomic_DNA"/>
</dbReference>
<evidence type="ECO:0000313" key="2">
    <source>
        <dbReference type="EMBL" id="KJF42490.1"/>
    </source>
</evidence>
<dbReference type="SUPFAM" id="SSF54593">
    <property type="entry name" value="Glyoxalase/Bleomycin resistance protein/Dihydroxybiphenyl dioxygenase"/>
    <property type="match status" value="1"/>
</dbReference>
<reference evidence="2 3" key="1">
    <citation type="submission" date="2014-09" db="EMBL/GenBank/DDBJ databases">
        <title>Draft Genome Sequence of Draconibacterium sp. JN14CK-3.</title>
        <authorList>
            <person name="Dong C."/>
            <person name="Lai Q."/>
            <person name="Shao Z."/>
        </authorList>
    </citation>
    <scope>NUCLEOTIDE SEQUENCE [LARGE SCALE GENOMIC DNA]</scope>
    <source>
        <strain evidence="2 3">JN14CK-3</strain>
    </source>
</reference>
<keyword evidence="3" id="KW-1185">Reference proteome</keyword>
<dbReference type="Pfam" id="PF00903">
    <property type="entry name" value="Glyoxalase"/>
    <property type="match status" value="1"/>
</dbReference>
<dbReference type="PROSITE" id="PS51819">
    <property type="entry name" value="VOC"/>
    <property type="match status" value="1"/>
</dbReference>